<proteinExistence type="predicted"/>
<comment type="caution">
    <text evidence="3">The sequence shown here is derived from an EMBL/GenBank/DDBJ whole genome shotgun (WGS) entry which is preliminary data.</text>
</comment>
<sequence length="440" mass="48421">MVLLENYASNLSKGAFNSASNLPRAHHCLKKKMGSTSPKNMKSSTKQSLYTDGNFPYNQQETNQITPNYGNRVVKNEGRRDRNRCLFCCTPKVLMIISIIYLVVGIIHAVSQLLMFFGCRDLYVNMDSVTPSTLSYDQTIIPTLNVETSKYFNRYDELWISQTNDTSVTNTTIQIRIATRNTDSQYVSTIAPFTYNINIPKGDAIDRFLALWTTKCIVSRVEVILPQQVATTTLSPVNINSKRFDVKFKQNSVQYPYPINLKTTSSDIYIENILFTKTTIQATSGDIKGSISSLRDEINIGSTSGDINVKVNATTILGLSPKVGLKSTSGDIDLELNVSNPVVKPIVDVSATSGDINTDIKLADGITDSQITIKATSGDIDLKLHNTFEGQYQITTTSGDVNIGIGNDKNHNRQGRIGSINSQGFLNIGATSGDVNVEFS</sequence>
<accession>A0A2P4QPM1</accession>
<keyword evidence="1" id="KW-0812">Transmembrane</keyword>
<reference evidence="3 4" key="2">
    <citation type="journal article" date="2018" name="New Phytol.">
        <title>High intraspecific genome diversity in the model arbuscular mycorrhizal symbiont Rhizophagus irregularis.</title>
        <authorList>
            <person name="Chen E.C.H."/>
            <person name="Morin E."/>
            <person name="Beaudet D."/>
            <person name="Noel J."/>
            <person name="Yildirir G."/>
            <person name="Ndikumana S."/>
            <person name="Charron P."/>
            <person name="St-Onge C."/>
            <person name="Giorgi J."/>
            <person name="Kruger M."/>
            <person name="Marton T."/>
            <person name="Ropars J."/>
            <person name="Grigoriev I.V."/>
            <person name="Hainaut M."/>
            <person name="Henrissat B."/>
            <person name="Roux C."/>
            <person name="Martin F."/>
            <person name="Corradi N."/>
        </authorList>
    </citation>
    <scope>NUCLEOTIDE SEQUENCE [LARGE SCALE GENOMIC DNA]</scope>
    <source>
        <strain evidence="3 4">DAOM 197198</strain>
    </source>
</reference>
<dbReference type="InterPro" id="IPR025164">
    <property type="entry name" value="Toastrack_DUF4097"/>
</dbReference>
<feature type="transmembrane region" description="Helical" evidence="1">
    <location>
        <begin position="93"/>
        <end position="117"/>
    </location>
</feature>
<dbReference type="Pfam" id="PF13349">
    <property type="entry name" value="DUF4097"/>
    <property type="match status" value="1"/>
</dbReference>
<keyword evidence="1" id="KW-0472">Membrane</keyword>
<dbReference type="VEuPathDB" id="FungiDB:RhiirFUN_003332"/>
<protein>
    <recommendedName>
        <fullName evidence="2">DUF4097 domain-containing protein</fullName>
    </recommendedName>
</protein>
<reference evidence="3 4" key="1">
    <citation type="journal article" date="2013" name="Proc. Natl. Acad. Sci. U.S.A.">
        <title>Genome of an arbuscular mycorrhizal fungus provides insight into the oldest plant symbiosis.</title>
        <authorList>
            <person name="Tisserant E."/>
            <person name="Malbreil M."/>
            <person name="Kuo A."/>
            <person name="Kohler A."/>
            <person name="Symeonidi A."/>
            <person name="Balestrini R."/>
            <person name="Charron P."/>
            <person name="Duensing N."/>
            <person name="Frei Dit Frey N."/>
            <person name="Gianinazzi-Pearson V."/>
            <person name="Gilbert L.B."/>
            <person name="Handa Y."/>
            <person name="Herr J.R."/>
            <person name="Hijri M."/>
            <person name="Koul R."/>
            <person name="Kawaguchi M."/>
            <person name="Krajinski F."/>
            <person name="Lammers P.J."/>
            <person name="Masclaux F.G."/>
            <person name="Murat C."/>
            <person name="Morin E."/>
            <person name="Ndikumana S."/>
            <person name="Pagni M."/>
            <person name="Petitpierre D."/>
            <person name="Requena N."/>
            <person name="Rosikiewicz P."/>
            <person name="Riley R."/>
            <person name="Saito K."/>
            <person name="San Clemente H."/>
            <person name="Shapiro H."/>
            <person name="van Tuinen D."/>
            <person name="Becard G."/>
            <person name="Bonfante P."/>
            <person name="Paszkowski U."/>
            <person name="Shachar-Hill Y.Y."/>
            <person name="Tuskan G.A."/>
            <person name="Young P.W."/>
            <person name="Sanders I.R."/>
            <person name="Henrissat B."/>
            <person name="Rensing S.A."/>
            <person name="Grigoriev I.V."/>
            <person name="Corradi N."/>
            <person name="Roux C."/>
            <person name="Martin F."/>
        </authorList>
    </citation>
    <scope>NUCLEOTIDE SEQUENCE [LARGE SCALE GENOMIC DNA]</scope>
    <source>
        <strain evidence="3 4">DAOM 197198</strain>
    </source>
</reference>
<dbReference type="EMBL" id="AUPC02000024">
    <property type="protein sequence ID" value="POG79518.1"/>
    <property type="molecule type" value="Genomic_DNA"/>
</dbReference>
<evidence type="ECO:0000259" key="2">
    <source>
        <dbReference type="Pfam" id="PF13349"/>
    </source>
</evidence>
<name>A0A2P4QPM1_RHIID</name>
<gene>
    <name evidence="3" type="ORF">GLOIN_2v1836245</name>
</gene>
<dbReference type="Proteomes" id="UP000018888">
    <property type="component" value="Unassembled WGS sequence"/>
</dbReference>
<keyword evidence="1" id="KW-1133">Transmembrane helix</keyword>
<organism evidence="3 4">
    <name type="scientific">Rhizophagus irregularis (strain DAOM 181602 / DAOM 197198 / MUCL 43194)</name>
    <name type="common">Arbuscular mycorrhizal fungus</name>
    <name type="synonym">Glomus intraradices</name>
    <dbReference type="NCBI Taxonomy" id="747089"/>
    <lineage>
        <taxon>Eukaryota</taxon>
        <taxon>Fungi</taxon>
        <taxon>Fungi incertae sedis</taxon>
        <taxon>Mucoromycota</taxon>
        <taxon>Glomeromycotina</taxon>
        <taxon>Glomeromycetes</taxon>
        <taxon>Glomerales</taxon>
        <taxon>Glomeraceae</taxon>
        <taxon>Rhizophagus</taxon>
    </lineage>
</organism>
<evidence type="ECO:0000256" key="1">
    <source>
        <dbReference type="SAM" id="Phobius"/>
    </source>
</evidence>
<keyword evidence="4" id="KW-1185">Reference proteome</keyword>
<feature type="domain" description="DUF4097" evidence="2">
    <location>
        <begin position="229"/>
        <end position="336"/>
    </location>
</feature>
<dbReference type="AlphaFoldDB" id="A0A2P4QPM1"/>
<evidence type="ECO:0000313" key="3">
    <source>
        <dbReference type="EMBL" id="POG79518.1"/>
    </source>
</evidence>
<evidence type="ECO:0000313" key="4">
    <source>
        <dbReference type="Proteomes" id="UP000018888"/>
    </source>
</evidence>